<keyword evidence="1" id="KW-0812">Transmembrane</keyword>
<protein>
    <submittedName>
        <fullName evidence="2">Putative flavin-containing monooxygenase</fullName>
    </submittedName>
</protein>
<dbReference type="GO" id="GO:0004497">
    <property type="term" value="F:monooxygenase activity"/>
    <property type="evidence" value="ECO:0007669"/>
    <property type="project" value="UniProtKB-KW"/>
</dbReference>
<keyword evidence="2" id="KW-0560">Oxidoreductase</keyword>
<dbReference type="EMBL" id="BASZ01000011">
    <property type="protein sequence ID" value="GAD50718.1"/>
    <property type="molecule type" value="Genomic_DNA"/>
</dbReference>
<dbReference type="Proteomes" id="UP000016568">
    <property type="component" value="Unassembled WGS sequence"/>
</dbReference>
<keyword evidence="2" id="KW-0503">Monooxygenase</keyword>
<dbReference type="InterPro" id="IPR051209">
    <property type="entry name" value="FAD-bind_Monooxygenase_sf"/>
</dbReference>
<keyword evidence="1" id="KW-1133">Transmembrane helix</keyword>
<evidence type="ECO:0000313" key="3">
    <source>
        <dbReference type="Proteomes" id="UP000016568"/>
    </source>
</evidence>
<dbReference type="SUPFAM" id="SSF51905">
    <property type="entry name" value="FAD/NAD(P)-binding domain"/>
    <property type="match status" value="2"/>
</dbReference>
<keyword evidence="3" id="KW-1185">Reference proteome</keyword>
<dbReference type="eggNOG" id="COG2072">
    <property type="taxonomic scope" value="Bacteria"/>
</dbReference>
<dbReference type="PRINTS" id="PR00469">
    <property type="entry name" value="PNDRDTASEII"/>
</dbReference>
<feature type="transmembrane region" description="Helical" evidence="1">
    <location>
        <begin position="7"/>
        <end position="24"/>
    </location>
</feature>
<dbReference type="OrthoDB" id="312624at2"/>
<accession>U3A7I9</accession>
<dbReference type="AlphaFoldDB" id="U3A7I9"/>
<proteinExistence type="predicted"/>
<reference evidence="2 3" key="1">
    <citation type="submission" date="2013-09" db="EMBL/GenBank/DDBJ databases">
        <title>Whole genome shotgun sequence of Novosphingobium tardaugens NBRC 16725.</title>
        <authorList>
            <person name="Isaki S."/>
            <person name="Hosoyama A."/>
            <person name="Tsuchikane K."/>
            <person name="Katsumata H."/>
            <person name="Ando Y."/>
            <person name="Yamazaki S."/>
            <person name="Fujita N."/>
        </authorList>
    </citation>
    <scope>NUCLEOTIDE SEQUENCE [LARGE SCALE GENOMIC DNA]</scope>
    <source>
        <strain evidence="2 3">NBRC 16725</strain>
    </source>
</reference>
<gene>
    <name evidence="2" type="ORF">NT2_11_00260</name>
</gene>
<comment type="caution">
    <text evidence="2">The sequence shown here is derived from an EMBL/GenBank/DDBJ whole genome shotgun (WGS) entry which is preliminary data.</text>
</comment>
<dbReference type="KEGG" id="ntd:EGO55_06865"/>
<evidence type="ECO:0000256" key="1">
    <source>
        <dbReference type="SAM" id="Phobius"/>
    </source>
</evidence>
<dbReference type="RefSeq" id="WP_021691536.1">
    <property type="nucleotide sequence ID" value="NZ_BASZ01000011.1"/>
</dbReference>
<dbReference type="Pfam" id="PF13738">
    <property type="entry name" value="Pyr_redox_3"/>
    <property type="match status" value="1"/>
</dbReference>
<dbReference type="PRINTS" id="PR00368">
    <property type="entry name" value="FADPNR"/>
</dbReference>
<organism evidence="2 3">
    <name type="scientific">Caenibius tardaugens NBRC 16725</name>
    <dbReference type="NCBI Taxonomy" id="1219035"/>
    <lineage>
        <taxon>Bacteria</taxon>
        <taxon>Pseudomonadati</taxon>
        <taxon>Pseudomonadota</taxon>
        <taxon>Alphaproteobacteria</taxon>
        <taxon>Sphingomonadales</taxon>
        <taxon>Erythrobacteraceae</taxon>
        <taxon>Caenibius</taxon>
    </lineage>
</organism>
<dbReference type="Gene3D" id="3.50.50.60">
    <property type="entry name" value="FAD/NAD(P)-binding domain"/>
    <property type="match status" value="2"/>
</dbReference>
<evidence type="ECO:0000313" key="2">
    <source>
        <dbReference type="EMBL" id="GAD50718.1"/>
    </source>
</evidence>
<dbReference type="PANTHER" id="PTHR42877">
    <property type="entry name" value="L-ORNITHINE N(5)-MONOOXYGENASE-RELATED"/>
    <property type="match status" value="1"/>
</dbReference>
<keyword evidence="1" id="KW-0472">Membrane</keyword>
<sequence>MNRDIRFVIIGAGMAGILAGIRLLDAGYANFVIYEKATSLGGTWRENTYPGLTCDVPAHAYTYSFEPNPDWTSEMASGPEIRDYFERTARKYGVYDHIAFDEDVIACRYDDAQWQIETARGTRDTADMVIAATGILHHPVYPDIDGLDTFAGARFHSARWDHSIPLDGQRIGVIGTGSTGVQIVAALASRAGKLIHFQRSAQWIFPGTNEPYTEEQKAAFRSDPALLKHMQNDPAYVDVAWAWSEAVTDANSAALAETEAYALANLENSVTDPALREALRPDHRAGCKRLVRSPDYYQAIQHPNAQLVTDAIVRVEPEGVRTADGVLHELDVLVLATGFNAHQFMRPMNVTGRGGIALNDVWEKRPTAYLSISVPEFPNFYMLNGPTSPVGNFSLIDVVERQWTYIEHFIALIAEGPARAISATPDALAAYERDRIAAARGTIWASGCNNWYLDSEGVPATWPWSYRRFADEMAAPKMDAYEVA</sequence>
<dbReference type="InterPro" id="IPR036188">
    <property type="entry name" value="FAD/NAD-bd_sf"/>
</dbReference>
<dbReference type="PANTHER" id="PTHR42877:SF4">
    <property type="entry name" value="FAD_NAD(P)-BINDING DOMAIN-CONTAINING PROTEIN-RELATED"/>
    <property type="match status" value="1"/>
</dbReference>
<name>U3A7I9_9SPHN</name>